<dbReference type="Proteomes" id="UP000188937">
    <property type="component" value="Chromosome"/>
</dbReference>
<feature type="transmembrane region" description="Helical" evidence="1">
    <location>
        <begin position="88"/>
        <end position="110"/>
    </location>
</feature>
<protein>
    <submittedName>
        <fullName evidence="2">Uncharacterized protein</fullName>
    </submittedName>
</protein>
<keyword evidence="3" id="KW-1185">Reference proteome</keyword>
<evidence type="ECO:0000313" key="3">
    <source>
        <dbReference type="Proteomes" id="UP000188937"/>
    </source>
</evidence>
<dbReference type="AlphaFoldDB" id="A0A1U9KHA8"/>
<accession>A0A1U9KHA8</accession>
<gene>
    <name evidence="2" type="ORF">A0U92_10545</name>
</gene>
<keyword evidence="1" id="KW-0472">Membrane</keyword>
<reference evidence="2 3" key="1">
    <citation type="submission" date="2016-03" db="EMBL/GenBank/DDBJ databases">
        <title>Acetic acid bacteria sequencing.</title>
        <authorList>
            <person name="Brandt J."/>
            <person name="Jakob F."/>
            <person name="Vogel R.F."/>
        </authorList>
    </citation>
    <scope>NUCLEOTIDE SEQUENCE [LARGE SCALE GENOMIC DNA]</scope>
    <source>
        <strain evidence="2 3">TMW2.1153</strain>
    </source>
</reference>
<sequence length="239" mass="25833">MVSLKPAMMTVQPSVIEEETVSRIIEVLKAALSRKKPIRFPSLKNSINQYFFAGGLAVVLLGLLATVLCDPHWSPLKPEMQHMVLRIAVPAYWAGVFVSVVSQCSSVLPLQSVYYAANRNTEANVALYNELRLFPKAELEFAVLLFRQHLSCEISPATIMVGDLSRSGFIVMLMAALSSIFALTTKGLGSAFTGIVLGAGIILVMVMLLAVFANAAVARAASVADIADYVVSHAYPDKE</sequence>
<organism evidence="2 3">
    <name type="scientific">Acetobacter aceti</name>
    <dbReference type="NCBI Taxonomy" id="435"/>
    <lineage>
        <taxon>Bacteria</taxon>
        <taxon>Pseudomonadati</taxon>
        <taxon>Pseudomonadota</taxon>
        <taxon>Alphaproteobacteria</taxon>
        <taxon>Acetobacterales</taxon>
        <taxon>Acetobacteraceae</taxon>
        <taxon>Acetobacter</taxon>
        <taxon>Acetobacter subgen. Acetobacter</taxon>
    </lineage>
</organism>
<evidence type="ECO:0000313" key="2">
    <source>
        <dbReference type="EMBL" id="AQS85148.1"/>
    </source>
</evidence>
<keyword evidence="1" id="KW-0812">Transmembrane</keyword>
<dbReference type="KEGG" id="aace:A0U92_10545"/>
<feature type="transmembrane region" description="Helical" evidence="1">
    <location>
        <begin position="191"/>
        <end position="212"/>
    </location>
</feature>
<dbReference type="EMBL" id="CP014692">
    <property type="protein sequence ID" value="AQS85148.1"/>
    <property type="molecule type" value="Genomic_DNA"/>
</dbReference>
<feature type="transmembrane region" description="Helical" evidence="1">
    <location>
        <begin position="168"/>
        <end position="185"/>
    </location>
</feature>
<dbReference type="RefSeq" id="WP_077813193.1">
    <property type="nucleotide sequence ID" value="NZ_CP014692.1"/>
</dbReference>
<evidence type="ECO:0000256" key="1">
    <source>
        <dbReference type="SAM" id="Phobius"/>
    </source>
</evidence>
<keyword evidence="1" id="KW-1133">Transmembrane helix</keyword>
<feature type="transmembrane region" description="Helical" evidence="1">
    <location>
        <begin position="50"/>
        <end position="68"/>
    </location>
</feature>
<name>A0A1U9KHA8_ACEAC</name>
<proteinExistence type="predicted"/>